<keyword evidence="1" id="KW-1133">Transmembrane helix</keyword>
<organism evidence="2 3">
    <name type="scientific">Steccherinum ochraceum</name>
    <dbReference type="NCBI Taxonomy" id="92696"/>
    <lineage>
        <taxon>Eukaryota</taxon>
        <taxon>Fungi</taxon>
        <taxon>Dikarya</taxon>
        <taxon>Basidiomycota</taxon>
        <taxon>Agaricomycotina</taxon>
        <taxon>Agaricomycetes</taxon>
        <taxon>Polyporales</taxon>
        <taxon>Steccherinaceae</taxon>
        <taxon>Steccherinum</taxon>
    </lineage>
</organism>
<dbReference type="OrthoDB" id="3364107at2759"/>
<proteinExistence type="predicted"/>
<evidence type="ECO:0008006" key="4">
    <source>
        <dbReference type="Google" id="ProtNLM"/>
    </source>
</evidence>
<evidence type="ECO:0000313" key="2">
    <source>
        <dbReference type="EMBL" id="TCD66826.1"/>
    </source>
</evidence>
<dbReference type="AlphaFoldDB" id="A0A4R0RHF8"/>
<dbReference type="EMBL" id="RWJN01000120">
    <property type="protein sequence ID" value="TCD66826.1"/>
    <property type="molecule type" value="Genomic_DNA"/>
</dbReference>
<keyword evidence="1" id="KW-0812">Transmembrane</keyword>
<feature type="transmembrane region" description="Helical" evidence="1">
    <location>
        <begin position="129"/>
        <end position="147"/>
    </location>
</feature>
<accession>A0A4R0RHF8</accession>
<evidence type="ECO:0000313" key="3">
    <source>
        <dbReference type="Proteomes" id="UP000292702"/>
    </source>
</evidence>
<name>A0A4R0RHF8_9APHY</name>
<protein>
    <recommendedName>
        <fullName evidence="4">MARVEL domain-containing protein</fullName>
    </recommendedName>
</protein>
<keyword evidence="3" id="KW-1185">Reference proteome</keyword>
<sequence length="202" mass="22348">MQQVVLRSFVCLLSVAVLALSAHWLATTLNGFVDGFYDPFAVLATATASLTILSVITMILVEYLRKDAALNWIIFEMSWLSTLGLLWIATASVTTDAYYNSWLNCDQLDIFWDNRLIEGCKETQAIQSVSYTILLTYTSVLLVLSLLSKTHGVDVWRSAVRDAKFALQVPSTVNPSSSVRTDLPSAPLPHPYAMQPLQVAQS</sequence>
<dbReference type="Proteomes" id="UP000292702">
    <property type="component" value="Unassembled WGS sequence"/>
</dbReference>
<keyword evidence="1" id="KW-0472">Membrane</keyword>
<evidence type="ECO:0000256" key="1">
    <source>
        <dbReference type="SAM" id="Phobius"/>
    </source>
</evidence>
<dbReference type="STRING" id="92696.A0A4R0RHF8"/>
<reference evidence="2 3" key="1">
    <citation type="submission" date="2018-11" db="EMBL/GenBank/DDBJ databases">
        <title>Genome assembly of Steccherinum ochraceum LE-BIN_3174, the white-rot fungus of the Steccherinaceae family (The Residual Polyporoid clade, Polyporales, Basidiomycota).</title>
        <authorList>
            <person name="Fedorova T.V."/>
            <person name="Glazunova O.A."/>
            <person name="Landesman E.O."/>
            <person name="Moiseenko K.V."/>
            <person name="Psurtseva N.V."/>
            <person name="Savinova O.S."/>
            <person name="Shakhova N.V."/>
            <person name="Tyazhelova T.V."/>
            <person name="Vasina D.V."/>
        </authorList>
    </citation>
    <scope>NUCLEOTIDE SEQUENCE [LARGE SCALE GENOMIC DNA]</scope>
    <source>
        <strain evidence="2 3">LE-BIN_3174</strain>
    </source>
</reference>
<feature type="transmembrane region" description="Helical" evidence="1">
    <location>
        <begin position="41"/>
        <end position="61"/>
    </location>
</feature>
<comment type="caution">
    <text evidence="2">The sequence shown here is derived from an EMBL/GenBank/DDBJ whole genome shotgun (WGS) entry which is preliminary data.</text>
</comment>
<gene>
    <name evidence="2" type="ORF">EIP91_000904</name>
</gene>
<feature type="transmembrane region" description="Helical" evidence="1">
    <location>
        <begin position="73"/>
        <end position="93"/>
    </location>
</feature>